<dbReference type="RefSeq" id="WP_197660854.1">
    <property type="nucleotide sequence ID" value="NZ_JAEAGR010000005.1"/>
</dbReference>
<sequence>MKINHITEAVKILIFAATVFITCILVTLGFQAAETAKEISGSAISSMAEINSDLKDSDIKKYDKTEVYGSDVVNFIKKYLGDYSVTETAPVYVLVKTSLAENTYTNGVYISDIRNFSNAMYIKPTAVFTGEVIKNANDVIVGINFIQI</sequence>
<organism evidence="2 3">
    <name type="scientific">Mobilitalea sibirica</name>
    <dbReference type="NCBI Taxonomy" id="1462919"/>
    <lineage>
        <taxon>Bacteria</taxon>
        <taxon>Bacillati</taxon>
        <taxon>Bacillota</taxon>
        <taxon>Clostridia</taxon>
        <taxon>Lachnospirales</taxon>
        <taxon>Lachnospiraceae</taxon>
        <taxon>Mobilitalea</taxon>
    </lineage>
</organism>
<reference evidence="2" key="1">
    <citation type="submission" date="2020-12" db="EMBL/GenBank/DDBJ databases">
        <title>M. sibirica DSM 26468T genome.</title>
        <authorList>
            <person name="Thieme N."/>
            <person name="Rettenmaier R."/>
            <person name="Zverlov V."/>
            <person name="Liebl W."/>
        </authorList>
    </citation>
    <scope>NUCLEOTIDE SEQUENCE</scope>
    <source>
        <strain evidence="2">DSM 26468</strain>
    </source>
</reference>
<protein>
    <submittedName>
        <fullName evidence="2">Uncharacterized protein</fullName>
    </submittedName>
</protein>
<keyword evidence="1" id="KW-1133">Transmembrane helix</keyword>
<keyword evidence="3" id="KW-1185">Reference proteome</keyword>
<evidence type="ECO:0000313" key="3">
    <source>
        <dbReference type="Proteomes" id="UP000623269"/>
    </source>
</evidence>
<keyword evidence="1" id="KW-0472">Membrane</keyword>
<comment type="caution">
    <text evidence="2">The sequence shown here is derived from an EMBL/GenBank/DDBJ whole genome shotgun (WGS) entry which is preliminary data.</text>
</comment>
<evidence type="ECO:0000313" key="2">
    <source>
        <dbReference type="EMBL" id="MBH1940637.1"/>
    </source>
</evidence>
<dbReference type="Proteomes" id="UP000623269">
    <property type="component" value="Unassembled WGS sequence"/>
</dbReference>
<dbReference type="AlphaFoldDB" id="A0A8J7H202"/>
<feature type="transmembrane region" description="Helical" evidence="1">
    <location>
        <begin position="12"/>
        <end position="30"/>
    </location>
</feature>
<proteinExistence type="predicted"/>
<name>A0A8J7H202_9FIRM</name>
<keyword evidence="1" id="KW-0812">Transmembrane</keyword>
<gene>
    <name evidence="2" type="ORF">I5677_07025</name>
</gene>
<evidence type="ECO:0000256" key="1">
    <source>
        <dbReference type="SAM" id="Phobius"/>
    </source>
</evidence>
<dbReference type="EMBL" id="JAEAGR010000005">
    <property type="protein sequence ID" value="MBH1940637.1"/>
    <property type="molecule type" value="Genomic_DNA"/>
</dbReference>
<accession>A0A8J7H202</accession>